<dbReference type="PANTHER" id="PTHR11439:SF463">
    <property type="entry name" value="REVERSE TRANSCRIPTASE TY1_COPIA-TYPE DOMAIN-CONTAINING PROTEIN"/>
    <property type="match status" value="1"/>
</dbReference>
<comment type="caution">
    <text evidence="2">The sequence shown here is derived from an EMBL/GenBank/DDBJ whole genome shotgun (WGS) entry which is preliminary data.</text>
</comment>
<dbReference type="EMBL" id="NBNE01016299">
    <property type="protein sequence ID" value="OWY93318.1"/>
    <property type="molecule type" value="Genomic_DNA"/>
</dbReference>
<evidence type="ECO:0000313" key="3">
    <source>
        <dbReference type="Proteomes" id="UP000198211"/>
    </source>
</evidence>
<dbReference type="AlphaFoldDB" id="A0A225UK10"/>
<evidence type="ECO:0000259" key="1">
    <source>
        <dbReference type="Pfam" id="PF07727"/>
    </source>
</evidence>
<keyword evidence="3" id="KW-1185">Reference proteome</keyword>
<dbReference type="InterPro" id="IPR013103">
    <property type="entry name" value="RVT_2"/>
</dbReference>
<name>A0A225UK10_9STRA</name>
<protein>
    <submittedName>
        <fullName evidence="2">Copia type Polyprotein</fullName>
    </submittedName>
</protein>
<dbReference type="PANTHER" id="PTHR11439">
    <property type="entry name" value="GAG-POL-RELATED RETROTRANSPOSON"/>
    <property type="match status" value="1"/>
</dbReference>
<accession>A0A225UK10</accession>
<dbReference type="STRING" id="4795.A0A225UK10"/>
<organism evidence="2 3">
    <name type="scientific">Phytophthora megakarya</name>
    <dbReference type="NCBI Taxonomy" id="4795"/>
    <lineage>
        <taxon>Eukaryota</taxon>
        <taxon>Sar</taxon>
        <taxon>Stramenopiles</taxon>
        <taxon>Oomycota</taxon>
        <taxon>Peronosporomycetes</taxon>
        <taxon>Peronosporales</taxon>
        <taxon>Peronosporaceae</taxon>
        <taxon>Phytophthora</taxon>
    </lineage>
</organism>
<dbReference type="OrthoDB" id="106712at2759"/>
<reference evidence="3" key="1">
    <citation type="submission" date="2017-03" db="EMBL/GenBank/DDBJ databases">
        <title>Phytopthora megakarya and P. palmivora, two closely related causual agents of cacao black pod achieved similar genome size and gene model numbers by different mechanisms.</title>
        <authorList>
            <person name="Ali S."/>
            <person name="Shao J."/>
            <person name="Larry D.J."/>
            <person name="Kronmiller B."/>
            <person name="Shen D."/>
            <person name="Strem M.D."/>
            <person name="Melnick R.L."/>
            <person name="Guiltinan M.J."/>
            <person name="Tyler B.M."/>
            <person name="Meinhardt L.W."/>
            <person name="Bailey B.A."/>
        </authorList>
    </citation>
    <scope>NUCLEOTIDE SEQUENCE [LARGE SCALE GENOMIC DNA]</scope>
    <source>
        <strain evidence="3">zdho120</strain>
    </source>
</reference>
<proteinExistence type="predicted"/>
<sequence length="251" mass="28766">MVVVLCMILHRDACQYEISTVYLNAPLKIVHFIRRLAGFPLKPGWVYKVKHVLYGLHESGREWYDELRGWLSEKGWQRCTTEPCLYFYMAGETIALVQIYVDGVICATKEESWKVEFFAELNTNYGVKDLDRLHNYLGVQLECQDDGVLLHQTKYAHDVLARWMSSPMDTTVKSKEATEGDREPGLPCRAVIGALLYLATSTRLDLAFPVAYLCRLMQHRTVAHAGAAKRILLYLVATSNHGIFFTKTKHY</sequence>
<evidence type="ECO:0000313" key="2">
    <source>
        <dbReference type="EMBL" id="OWY93318.1"/>
    </source>
</evidence>
<feature type="domain" description="Reverse transcriptase Ty1/copia-type" evidence="1">
    <location>
        <begin position="14"/>
        <end position="161"/>
    </location>
</feature>
<dbReference type="Pfam" id="PF07727">
    <property type="entry name" value="RVT_2"/>
    <property type="match status" value="1"/>
</dbReference>
<gene>
    <name evidence="2" type="ORF">PHMEG_00037340</name>
</gene>
<dbReference type="Proteomes" id="UP000198211">
    <property type="component" value="Unassembled WGS sequence"/>
</dbReference>